<dbReference type="UniPathway" id="UPA00031">
    <property type="reaction ID" value="UER00012"/>
</dbReference>
<evidence type="ECO:0000256" key="1">
    <source>
        <dbReference type="ARBA" id="ARBA00001933"/>
    </source>
</evidence>
<dbReference type="Proteomes" id="UP000198915">
    <property type="component" value="Unassembled WGS sequence"/>
</dbReference>
<comment type="subunit">
    <text evidence="2 7">Homodimer.</text>
</comment>
<dbReference type="HAMAP" id="MF_01023">
    <property type="entry name" value="HisC_aminotrans_2"/>
    <property type="match status" value="1"/>
</dbReference>
<dbReference type="CDD" id="cd00609">
    <property type="entry name" value="AAT_like"/>
    <property type="match status" value="1"/>
</dbReference>
<keyword evidence="4 7" id="KW-0808">Transferase</keyword>
<keyword evidence="7" id="KW-0028">Amino-acid biosynthesis</keyword>
<dbReference type="GO" id="GO:0030170">
    <property type="term" value="F:pyridoxal phosphate binding"/>
    <property type="evidence" value="ECO:0007669"/>
    <property type="project" value="InterPro"/>
</dbReference>
<feature type="modified residue" description="N6-(pyridoxal phosphate)lysine" evidence="7">
    <location>
        <position position="230"/>
    </location>
</feature>
<dbReference type="InterPro" id="IPR015424">
    <property type="entry name" value="PyrdxlP-dep_Trfase"/>
</dbReference>
<reference evidence="10" key="1">
    <citation type="submission" date="2016-10" db="EMBL/GenBank/DDBJ databases">
        <authorList>
            <person name="Varghese N."/>
            <person name="Submissions S."/>
        </authorList>
    </citation>
    <scope>NUCLEOTIDE SEQUENCE [LARGE SCALE GENOMIC DNA]</scope>
    <source>
        <strain evidence="10">OK042</strain>
    </source>
</reference>
<evidence type="ECO:0000256" key="6">
    <source>
        <dbReference type="ARBA" id="ARBA00023102"/>
    </source>
</evidence>
<dbReference type="InterPro" id="IPR015422">
    <property type="entry name" value="PyrdxlP-dep_Trfase_small"/>
</dbReference>
<evidence type="ECO:0000256" key="5">
    <source>
        <dbReference type="ARBA" id="ARBA00022898"/>
    </source>
</evidence>
<evidence type="ECO:0000256" key="2">
    <source>
        <dbReference type="ARBA" id="ARBA00011738"/>
    </source>
</evidence>
<dbReference type="STRING" id="1884381.SAMN05518846_103125"/>
<dbReference type="Gene3D" id="3.40.640.10">
    <property type="entry name" value="Type I PLP-dependent aspartate aminotransferase-like (Major domain)"/>
    <property type="match status" value="1"/>
</dbReference>
<dbReference type="RefSeq" id="WP_092267089.1">
    <property type="nucleotide sequence ID" value="NZ_FORT01000003.1"/>
</dbReference>
<keyword evidence="10" id="KW-1185">Reference proteome</keyword>
<proteinExistence type="inferred from homology"/>
<evidence type="ECO:0000313" key="9">
    <source>
        <dbReference type="EMBL" id="SFJ36146.1"/>
    </source>
</evidence>
<evidence type="ECO:0000256" key="7">
    <source>
        <dbReference type="HAMAP-Rule" id="MF_01023"/>
    </source>
</evidence>
<dbReference type="Pfam" id="PF00155">
    <property type="entry name" value="Aminotran_1_2"/>
    <property type="match status" value="1"/>
</dbReference>
<accession>A0A1I3QSP9</accession>
<organism evidence="9 10">
    <name type="scientific">Brevibacillus centrosporus</name>
    <dbReference type="NCBI Taxonomy" id="54910"/>
    <lineage>
        <taxon>Bacteria</taxon>
        <taxon>Bacillati</taxon>
        <taxon>Bacillota</taxon>
        <taxon>Bacilli</taxon>
        <taxon>Bacillales</taxon>
        <taxon>Paenibacillaceae</taxon>
        <taxon>Brevibacillus</taxon>
    </lineage>
</organism>
<keyword evidence="3 7" id="KW-0032">Aminotransferase</keyword>
<comment type="similarity">
    <text evidence="7">Belongs to the class-II pyridoxal-phosphate-dependent aminotransferase family. Histidinol-phosphate aminotransferase subfamily.</text>
</comment>
<dbReference type="AlphaFoldDB" id="A0A1I3QSP9"/>
<protein>
    <recommendedName>
        <fullName evidence="7">Histidinol-phosphate aminotransferase</fullName>
        <ecNumber evidence="7">2.6.1.9</ecNumber>
    </recommendedName>
    <alternativeName>
        <fullName evidence="7">Imidazole acetol-phosphate transaminase</fullName>
    </alternativeName>
</protein>
<gene>
    <name evidence="7" type="primary">hisC</name>
    <name evidence="9" type="ORF">SAMN05518846_103125</name>
</gene>
<dbReference type="GO" id="GO:0000105">
    <property type="term" value="P:L-histidine biosynthetic process"/>
    <property type="evidence" value="ECO:0007669"/>
    <property type="project" value="UniProtKB-UniRule"/>
</dbReference>
<comment type="catalytic activity">
    <reaction evidence="7">
        <text>L-histidinol phosphate + 2-oxoglutarate = 3-(imidazol-4-yl)-2-oxopropyl phosphate + L-glutamate</text>
        <dbReference type="Rhea" id="RHEA:23744"/>
        <dbReference type="ChEBI" id="CHEBI:16810"/>
        <dbReference type="ChEBI" id="CHEBI:29985"/>
        <dbReference type="ChEBI" id="CHEBI:57766"/>
        <dbReference type="ChEBI" id="CHEBI:57980"/>
        <dbReference type="EC" id="2.6.1.9"/>
    </reaction>
</comment>
<comment type="cofactor">
    <cofactor evidence="1 7">
        <name>pyridoxal 5'-phosphate</name>
        <dbReference type="ChEBI" id="CHEBI:597326"/>
    </cofactor>
</comment>
<evidence type="ECO:0000256" key="3">
    <source>
        <dbReference type="ARBA" id="ARBA00022576"/>
    </source>
</evidence>
<dbReference type="InterPro" id="IPR050106">
    <property type="entry name" value="HistidinolP_aminotransfase"/>
</dbReference>
<dbReference type="GO" id="GO:0004400">
    <property type="term" value="F:histidinol-phosphate transaminase activity"/>
    <property type="evidence" value="ECO:0007669"/>
    <property type="project" value="UniProtKB-UniRule"/>
</dbReference>
<dbReference type="NCBIfam" id="TIGR01141">
    <property type="entry name" value="hisC"/>
    <property type="match status" value="1"/>
</dbReference>
<dbReference type="SUPFAM" id="SSF53383">
    <property type="entry name" value="PLP-dependent transferases"/>
    <property type="match status" value="1"/>
</dbReference>
<dbReference type="EC" id="2.6.1.9" evidence="7"/>
<dbReference type="InterPro" id="IPR004839">
    <property type="entry name" value="Aminotransferase_I/II_large"/>
</dbReference>
<dbReference type="PANTHER" id="PTHR43643">
    <property type="entry name" value="HISTIDINOL-PHOSPHATE AMINOTRANSFERASE 2"/>
    <property type="match status" value="1"/>
</dbReference>
<dbReference type="PANTHER" id="PTHR43643:SF3">
    <property type="entry name" value="HISTIDINOL-PHOSPHATE AMINOTRANSFERASE"/>
    <property type="match status" value="1"/>
</dbReference>
<keyword evidence="5 7" id="KW-0663">Pyridoxal phosphate</keyword>
<sequence length="369" mass="40468">MKLDQMVRSVYPNLTPYTCSLADLPVEEMKQALGLEQVYKLSFNENPLGPSSKALNAMQQALSQLNLYPSSSGEAVQGKIAEKEGVLPENVILSNGADEMIILVAQTFLEPEDEAIIPEICFVQYMASTYLMGATPVFTPMKADLGIDLKAILQKITEKTKVIFLCNPNNPTGTVIPADELQAFIKQVPENVLVVIDEAYHEFADGDGYRSSVELVSDFANVFVIRTFSKIYSLAAARIGYGIGQAALVDAINHVRPPFNVNSIAQAGALASLDDAEHVAESRRINQFGKQLLCKTLDELGLSYLSSQANFVCVNTGKDGQEVFDRLAERGWIVRKLTGYGLNSSLRISIGRPEEMEAFVEVFKEVLSK</sequence>
<evidence type="ECO:0000259" key="8">
    <source>
        <dbReference type="Pfam" id="PF00155"/>
    </source>
</evidence>
<keyword evidence="6 7" id="KW-0368">Histidine biosynthesis</keyword>
<name>A0A1I3QSP9_9BACL</name>
<comment type="pathway">
    <text evidence="7">Amino-acid biosynthesis; L-histidine biosynthesis; L-histidine from 5-phospho-alpha-D-ribose 1-diphosphate: step 7/9.</text>
</comment>
<evidence type="ECO:0000256" key="4">
    <source>
        <dbReference type="ARBA" id="ARBA00022679"/>
    </source>
</evidence>
<dbReference type="Gene3D" id="3.90.1150.10">
    <property type="entry name" value="Aspartate Aminotransferase, domain 1"/>
    <property type="match status" value="1"/>
</dbReference>
<feature type="domain" description="Aminotransferase class I/classII large" evidence="8">
    <location>
        <begin position="37"/>
        <end position="362"/>
    </location>
</feature>
<dbReference type="InterPro" id="IPR015421">
    <property type="entry name" value="PyrdxlP-dep_Trfase_major"/>
</dbReference>
<dbReference type="EMBL" id="FORT01000003">
    <property type="protein sequence ID" value="SFJ36146.1"/>
    <property type="molecule type" value="Genomic_DNA"/>
</dbReference>
<evidence type="ECO:0000313" key="10">
    <source>
        <dbReference type="Proteomes" id="UP000198915"/>
    </source>
</evidence>
<dbReference type="InterPro" id="IPR005861">
    <property type="entry name" value="HisP_aminotrans"/>
</dbReference>